<comment type="caution">
    <text evidence="2">The sequence shown here is derived from an EMBL/GenBank/DDBJ whole genome shotgun (WGS) entry which is preliminary data.</text>
</comment>
<gene>
    <name evidence="2" type="ORF">H9843_01435</name>
</gene>
<reference evidence="2" key="1">
    <citation type="journal article" date="2021" name="PeerJ">
        <title>Extensive microbial diversity within the chicken gut microbiome revealed by metagenomics and culture.</title>
        <authorList>
            <person name="Gilroy R."/>
            <person name="Ravi A."/>
            <person name="Getino M."/>
            <person name="Pursley I."/>
            <person name="Horton D.L."/>
            <person name="Alikhan N.F."/>
            <person name="Baker D."/>
            <person name="Gharbi K."/>
            <person name="Hall N."/>
            <person name="Watson M."/>
            <person name="Adriaenssens E.M."/>
            <person name="Foster-Nyarko E."/>
            <person name="Jarju S."/>
            <person name="Secka A."/>
            <person name="Antonio M."/>
            <person name="Oren A."/>
            <person name="Chaudhuri R.R."/>
            <person name="La Ragione R."/>
            <person name="Hildebrand F."/>
            <person name="Pallen M.J."/>
        </authorList>
    </citation>
    <scope>NUCLEOTIDE SEQUENCE</scope>
    <source>
        <strain evidence="2">876</strain>
    </source>
</reference>
<keyword evidence="1" id="KW-0812">Transmembrane</keyword>
<organism evidence="2 3">
    <name type="scientific">Candidatus Limosilactobacillus merdavium</name>
    <dbReference type="NCBI Taxonomy" id="2838651"/>
    <lineage>
        <taxon>Bacteria</taxon>
        <taxon>Bacillati</taxon>
        <taxon>Bacillota</taxon>
        <taxon>Bacilli</taxon>
        <taxon>Lactobacillales</taxon>
        <taxon>Lactobacillaceae</taxon>
        <taxon>Limosilactobacillus</taxon>
    </lineage>
</organism>
<keyword evidence="1" id="KW-0472">Membrane</keyword>
<evidence type="ECO:0000256" key="1">
    <source>
        <dbReference type="SAM" id="Phobius"/>
    </source>
</evidence>
<evidence type="ECO:0000313" key="3">
    <source>
        <dbReference type="Proteomes" id="UP000824180"/>
    </source>
</evidence>
<feature type="transmembrane region" description="Helical" evidence="1">
    <location>
        <begin position="70"/>
        <end position="94"/>
    </location>
</feature>
<proteinExistence type="predicted"/>
<dbReference type="EMBL" id="JAHLFK010000008">
    <property type="protein sequence ID" value="MBU3829557.1"/>
    <property type="molecule type" value="Genomic_DNA"/>
</dbReference>
<dbReference type="Proteomes" id="UP000824180">
    <property type="component" value="Unassembled WGS sequence"/>
</dbReference>
<feature type="transmembrane region" description="Helical" evidence="1">
    <location>
        <begin position="21"/>
        <end position="50"/>
    </location>
</feature>
<evidence type="ECO:0000313" key="2">
    <source>
        <dbReference type="EMBL" id="MBU3829557.1"/>
    </source>
</evidence>
<dbReference type="AlphaFoldDB" id="A0A9E2KUT7"/>
<name>A0A9E2KUT7_9LACO</name>
<reference evidence="2" key="2">
    <citation type="submission" date="2021-04" db="EMBL/GenBank/DDBJ databases">
        <authorList>
            <person name="Gilroy R."/>
        </authorList>
    </citation>
    <scope>NUCLEOTIDE SEQUENCE</scope>
    <source>
        <strain evidence="2">876</strain>
    </source>
</reference>
<keyword evidence="1" id="KW-1133">Transmembrane helix</keyword>
<sequence length="167" mass="19968">MNSKTHKSYRDRYFEKGHWGMKIWQTAIMILSWVVLIIPIVITSATYLAYRSHGHHGHFFWYYSEGFQELNFLIIFLTFSLGVVAVFCFTMGYIQIQRSRGLVEKWPMFDLTKNQWERRTAEKFMEKRFGSEAKRQSLRNYTVKPEQNLSKNQLKKIINSEETEGLH</sequence>
<protein>
    <submittedName>
        <fullName evidence="2">ABC transporter permease</fullName>
    </submittedName>
</protein>
<accession>A0A9E2KUT7</accession>